<sequence length="187" mass="20840">MALNFSSCLRSGLMRCTVSTWDPSLAGIITRILTYQRTGVRGQCLGRCCGPLATGDDDVSMVGRDIRKLVPKKKRSPVKLTRKLRVSHRKYVDGEQRFSGAVEKHPRPRAVARQGGRWNEKQTIASIKQSGPYQTTQVVEPDPILLLASARRKRSPAVYFGVNMEKPAQGTVSSSSIDDAHFRLCRR</sequence>
<proteinExistence type="predicted"/>
<dbReference type="EMBL" id="JAACXV010000318">
    <property type="protein sequence ID" value="KAF7280163.1"/>
    <property type="molecule type" value="Genomic_DNA"/>
</dbReference>
<dbReference type="Proteomes" id="UP000625711">
    <property type="component" value="Unassembled WGS sequence"/>
</dbReference>
<protein>
    <submittedName>
        <fullName evidence="1">Uncharacterized protein</fullName>
    </submittedName>
</protein>
<name>A0A834ILH6_RHYFE</name>
<comment type="caution">
    <text evidence="1">The sequence shown here is derived from an EMBL/GenBank/DDBJ whole genome shotgun (WGS) entry which is preliminary data.</text>
</comment>
<evidence type="ECO:0000313" key="1">
    <source>
        <dbReference type="EMBL" id="KAF7280163.1"/>
    </source>
</evidence>
<keyword evidence="2" id="KW-1185">Reference proteome</keyword>
<gene>
    <name evidence="1" type="ORF">GWI33_006339</name>
</gene>
<reference evidence="1" key="1">
    <citation type="submission" date="2020-08" db="EMBL/GenBank/DDBJ databases">
        <title>Genome sequencing and assembly of the red palm weevil Rhynchophorus ferrugineus.</title>
        <authorList>
            <person name="Dias G.B."/>
            <person name="Bergman C.M."/>
            <person name="Manee M."/>
        </authorList>
    </citation>
    <scope>NUCLEOTIDE SEQUENCE</scope>
    <source>
        <strain evidence="1">AA-2017</strain>
        <tissue evidence="1">Whole larva</tissue>
    </source>
</reference>
<accession>A0A834ILH6</accession>
<dbReference type="AlphaFoldDB" id="A0A834ILH6"/>
<evidence type="ECO:0000313" key="2">
    <source>
        <dbReference type="Proteomes" id="UP000625711"/>
    </source>
</evidence>
<organism evidence="1 2">
    <name type="scientific">Rhynchophorus ferrugineus</name>
    <name type="common">Red palm weevil</name>
    <name type="synonym">Curculio ferrugineus</name>
    <dbReference type="NCBI Taxonomy" id="354439"/>
    <lineage>
        <taxon>Eukaryota</taxon>
        <taxon>Metazoa</taxon>
        <taxon>Ecdysozoa</taxon>
        <taxon>Arthropoda</taxon>
        <taxon>Hexapoda</taxon>
        <taxon>Insecta</taxon>
        <taxon>Pterygota</taxon>
        <taxon>Neoptera</taxon>
        <taxon>Endopterygota</taxon>
        <taxon>Coleoptera</taxon>
        <taxon>Polyphaga</taxon>
        <taxon>Cucujiformia</taxon>
        <taxon>Curculionidae</taxon>
        <taxon>Dryophthorinae</taxon>
        <taxon>Rhynchophorus</taxon>
    </lineage>
</organism>